<dbReference type="PANTHER" id="PTHR45947:SF15">
    <property type="entry name" value="TEICHURONIC ACID BIOSYNTHESIS GLYCOSYLTRANSFERASE TUAC-RELATED"/>
    <property type="match status" value="1"/>
</dbReference>
<protein>
    <submittedName>
        <fullName evidence="2">Glycosyl transferase family 1</fullName>
    </submittedName>
</protein>
<dbReference type="InterPro" id="IPR050194">
    <property type="entry name" value="Glycosyltransferase_grp1"/>
</dbReference>
<proteinExistence type="predicted"/>
<dbReference type="EMBL" id="PNIQ01001011">
    <property type="protein sequence ID" value="PMP74389.1"/>
    <property type="molecule type" value="Genomic_DNA"/>
</dbReference>
<dbReference type="GO" id="GO:0016757">
    <property type="term" value="F:glycosyltransferase activity"/>
    <property type="evidence" value="ECO:0007669"/>
    <property type="project" value="InterPro"/>
</dbReference>
<dbReference type="Proteomes" id="UP000243376">
    <property type="component" value="Unassembled WGS sequence"/>
</dbReference>
<organism evidence="2 3">
    <name type="scientific">Chloroflexus aggregans</name>
    <dbReference type="NCBI Taxonomy" id="152260"/>
    <lineage>
        <taxon>Bacteria</taxon>
        <taxon>Bacillati</taxon>
        <taxon>Chloroflexota</taxon>
        <taxon>Chloroflexia</taxon>
        <taxon>Chloroflexales</taxon>
        <taxon>Chloroflexineae</taxon>
        <taxon>Chloroflexaceae</taxon>
        <taxon>Chloroflexus</taxon>
    </lineage>
</organism>
<sequence>RTDLVIAPSQFLADVVKQWGQPVRVIRLGLPNEHLTGIPPVQERATLRLGYIGQIAPHKGVHLLITAVKQIPPSDKGVELTIFGNQAHNPAYTRQLQRLIGNHPHIHLAGPFNHDQLPAILSTIDVIVVPSIWYENSPITIMEAHAAGRPVITSRLGGMAELVRDEVDGLHFTPNDSRDLARQLQRLRSETGLLERLRDGIQPPRSFAAETQTLLEHYITLLEQRDALRGSNA</sequence>
<gene>
    <name evidence="2" type="ORF">C0184_15115</name>
</gene>
<dbReference type="InterPro" id="IPR001296">
    <property type="entry name" value="Glyco_trans_1"/>
</dbReference>
<feature type="non-terminal residue" evidence="2">
    <location>
        <position position="1"/>
    </location>
</feature>
<name>A0A2J6WUD1_9CHLR</name>
<feature type="domain" description="Glycosyl transferase family 1" evidence="1">
    <location>
        <begin position="49"/>
        <end position="198"/>
    </location>
</feature>
<evidence type="ECO:0000313" key="2">
    <source>
        <dbReference type="EMBL" id="PMP74389.1"/>
    </source>
</evidence>
<dbReference type="AlphaFoldDB" id="A0A2J6WUD1"/>
<evidence type="ECO:0000259" key="1">
    <source>
        <dbReference type="Pfam" id="PF00534"/>
    </source>
</evidence>
<dbReference type="Pfam" id="PF00534">
    <property type="entry name" value="Glycos_transf_1"/>
    <property type="match status" value="1"/>
</dbReference>
<keyword evidence="2" id="KW-0808">Transferase</keyword>
<accession>A0A2J6WUD1</accession>
<comment type="caution">
    <text evidence="2">The sequence shown here is derived from an EMBL/GenBank/DDBJ whole genome shotgun (WGS) entry which is preliminary data.</text>
</comment>
<dbReference type="SUPFAM" id="SSF53756">
    <property type="entry name" value="UDP-Glycosyltransferase/glycogen phosphorylase"/>
    <property type="match status" value="1"/>
</dbReference>
<dbReference type="PANTHER" id="PTHR45947">
    <property type="entry name" value="SULFOQUINOVOSYL TRANSFERASE SQD2"/>
    <property type="match status" value="1"/>
</dbReference>
<evidence type="ECO:0000313" key="3">
    <source>
        <dbReference type="Proteomes" id="UP000243376"/>
    </source>
</evidence>
<reference evidence="2 3" key="1">
    <citation type="submission" date="2018-01" db="EMBL/GenBank/DDBJ databases">
        <title>Metagenomic assembled genomes from two thermal pools in the Uzon Caldera, Kamchatka, Russia.</title>
        <authorList>
            <person name="Wilkins L."/>
            <person name="Ettinger C."/>
        </authorList>
    </citation>
    <scope>NUCLEOTIDE SEQUENCE [LARGE SCALE GENOMIC DNA]</scope>
    <source>
        <strain evidence="2">ZAV-02</strain>
    </source>
</reference>
<dbReference type="Gene3D" id="3.40.50.2000">
    <property type="entry name" value="Glycogen Phosphorylase B"/>
    <property type="match status" value="1"/>
</dbReference>